<feature type="transmembrane region" description="Helical" evidence="10">
    <location>
        <begin position="12"/>
        <end position="32"/>
    </location>
</feature>
<dbReference type="FunFam" id="3.30.565.10:FF:000006">
    <property type="entry name" value="Sensor histidine kinase WalK"/>
    <property type="match status" value="1"/>
</dbReference>
<accession>A0A498Q2P2</accession>
<keyword evidence="7" id="KW-0902">Two-component regulatory system</keyword>
<evidence type="ECO:0000259" key="12">
    <source>
        <dbReference type="PROSITE" id="PS50110"/>
    </source>
</evidence>
<feature type="domain" description="CheB-type methylesterase" evidence="14">
    <location>
        <begin position="9"/>
        <end position="175"/>
    </location>
</feature>
<dbReference type="SMART" id="SM00388">
    <property type="entry name" value="HisKA"/>
    <property type="match status" value="1"/>
</dbReference>
<dbReference type="Proteomes" id="UP000273307">
    <property type="component" value="Unassembled WGS sequence"/>
</dbReference>
<dbReference type="Pfam" id="PF08447">
    <property type="entry name" value="PAS_3"/>
    <property type="match status" value="1"/>
</dbReference>
<feature type="domain" description="PAC" evidence="13">
    <location>
        <begin position="1019"/>
        <end position="1071"/>
    </location>
</feature>
<dbReference type="GO" id="GO:0000155">
    <property type="term" value="F:phosphorelay sensor kinase activity"/>
    <property type="evidence" value="ECO:0007669"/>
    <property type="project" value="InterPro"/>
</dbReference>
<evidence type="ECO:0000313" key="16">
    <source>
        <dbReference type="Proteomes" id="UP000273307"/>
    </source>
</evidence>
<evidence type="ECO:0000256" key="5">
    <source>
        <dbReference type="ARBA" id="ARBA00022679"/>
    </source>
</evidence>
<dbReference type="SMART" id="SM00086">
    <property type="entry name" value="PAC"/>
    <property type="match status" value="1"/>
</dbReference>
<keyword evidence="16" id="KW-1185">Reference proteome</keyword>
<dbReference type="GO" id="GO:0005737">
    <property type="term" value="C:cytoplasm"/>
    <property type="evidence" value="ECO:0007669"/>
    <property type="project" value="InterPro"/>
</dbReference>
<dbReference type="PROSITE" id="PS50122">
    <property type="entry name" value="CHEB"/>
    <property type="match status" value="1"/>
</dbReference>
<dbReference type="InterPro" id="IPR011006">
    <property type="entry name" value="CheY-like_superfamily"/>
</dbReference>
<dbReference type="SUPFAM" id="SSF55781">
    <property type="entry name" value="GAF domain-like"/>
    <property type="match status" value="1"/>
</dbReference>
<dbReference type="SUPFAM" id="SSF55785">
    <property type="entry name" value="PYP-like sensor domain (PAS domain)"/>
    <property type="match status" value="2"/>
</dbReference>
<evidence type="ECO:0000256" key="2">
    <source>
        <dbReference type="ARBA" id="ARBA00004236"/>
    </source>
</evidence>
<dbReference type="EC" id="2.7.13.3" evidence="3"/>
<feature type="modified residue" description="4-aspartylphosphate" evidence="9">
    <location>
        <position position="872"/>
    </location>
</feature>
<dbReference type="PROSITE" id="PS50110">
    <property type="entry name" value="RESPONSE_REGULATORY"/>
    <property type="match status" value="1"/>
</dbReference>
<keyword evidence="5 15" id="KW-0808">Transferase</keyword>
<dbReference type="InterPro" id="IPR001610">
    <property type="entry name" value="PAC"/>
</dbReference>
<dbReference type="InterPro" id="IPR036097">
    <property type="entry name" value="HisK_dim/P_sf"/>
</dbReference>
<dbReference type="SMART" id="SM00387">
    <property type="entry name" value="HATPase_c"/>
    <property type="match status" value="1"/>
</dbReference>
<comment type="caution">
    <text evidence="8">Lacks conserved residue(s) required for the propagation of feature annotation.</text>
</comment>
<dbReference type="SUPFAM" id="SSF52738">
    <property type="entry name" value="Methylesterase CheB, C-terminal domain"/>
    <property type="match status" value="1"/>
</dbReference>
<dbReference type="PRINTS" id="PR00344">
    <property type="entry name" value="BCTRLSENSOR"/>
</dbReference>
<dbReference type="GO" id="GO:0008984">
    <property type="term" value="F:protein-glutamate methylesterase activity"/>
    <property type="evidence" value="ECO:0007669"/>
    <property type="project" value="InterPro"/>
</dbReference>
<keyword evidence="6 15" id="KW-0418">Kinase</keyword>
<dbReference type="AlphaFoldDB" id="A0A498Q2P2"/>
<dbReference type="Gene3D" id="3.40.50.2300">
    <property type="match status" value="1"/>
</dbReference>
<evidence type="ECO:0000256" key="6">
    <source>
        <dbReference type="ARBA" id="ARBA00022777"/>
    </source>
</evidence>
<evidence type="ECO:0000256" key="4">
    <source>
        <dbReference type="ARBA" id="ARBA00022553"/>
    </source>
</evidence>
<dbReference type="InterPro" id="IPR004358">
    <property type="entry name" value="Sig_transdc_His_kin-like_C"/>
</dbReference>
<dbReference type="CDD" id="cd00130">
    <property type="entry name" value="PAS"/>
    <property type="match status" value="1"/>
</dbReference>
<name>A0A498Q2P2_9MYCO</name>
<evidence type="ECO:0000256" key="7">
    <source>
        <dbReference type="ARBA" id="ARBA00023012"/>
    </source>
</evidence>
<dbReference type="InterPro" id="IPR000700">
    <property type="entry name" value="PAS-assoc_C"/>
</dbReference>
<dbReference type="InterPro" id="IPR005467">
    <property type="entry name" value="His_kinase_dom"/>
</dbReference>
<dbReference type="InterPro" id="IPR013655">
    <property type="entry name" value="PAS_fold_3"/>
</dbReference>
<reference evidence="15 16" key="1">
    <citation type="submission" date="2018-09" db="EMBL/GenBank/DDBJ databases">
        <authorList>
            <person name="Tagini F."/>
        </authorList>
    </citation>
    <scope>NUCLEOTIDE SEQUENCE [LARGE SCALE GENOMIC DNA]</scope>
    <source>
        <strain evidence="15 16">MK136</strain>
    </source>
</reference>
<dbReference type="PANTHER" id="PTHR43547">
    <property type="entry name" value="TWO-COMPONENT HISTIDINE KINASE"/>
    <property type="match status" value="1"/>
</dbReference>
<comment type="catalytic activity">
    <reaction evidence="1">
        <text>ATP + protein L-histidine = ADP + protein N-phospho-L-histidine.</text>
        <dbReference type="EC" id="2.7.13.3"/>
    </reaction>
</comment>
<proteinExistence type="predicted"/>
<dbReference type="PROSITE" id="PS50113">
    <property type="entry name" value="PAC"/>
    <property type="match status" value="1"/>
</dbReference>
<dbReference type="PROSITE" id="PS50109">
    <property type="entry name" value="HIS_KIN"/>
    <property type="match status" value="1"/>
</dbReference>
<dbReference type="InterPro" id="IPR003594">
    <property type="entry name" value="HATPase_dom"/>
</dbReference>
<evidence type="ECO:0000256" key="8">
    <source>
        <dbReference type="PROSITE-ProRule" id="PRU00050"/>
    </source>
</evidence>
<dbReference type="GO" id="GO:0005886">
    <property type="term" value="C:plasma membrane"/>
    <property type="evidence" value="ECO:0007669"/>
    <property type="project" value="UniProtKB-SubCell"/>
</dbReference>
<dbReference type="SUPFAM" id="SSF55874">
    <property type="entry name" value="ATPase domain of HSP90 chaperone/DNA topoisomerase II/histidine kinase"/>
    <property type="match status" value="1"/>
</dbReference>
<dbReference type="CDD" id="cd00082">
    <property type="entry name" value="HisKA"/>
    <property type="match status" value="1"/>
</dbReference>
<dbReference type="CDD" id="cd16433">
    <property type="entry name" value="CheB"/>
    <property type="match status" value="1"/>
</dbReference>
<dbReference type="InterPro" id="IPR003661">
    <property type="entry name" value="HisK_dim/P_dom"/>
</dbReference>
<dbReference type="Pfam" id="PF01339">
    <property type="entry name" value="CheB_methylest"/>
    <property type="match status" value="1"/>
</dbReference>
<dbReference type="Gene3D" id="3.30.565.10">
    <property type="entry name" value="Histidine kinase-like ATPase, C-terminal domain"/>
    <property type="match status" value="1"/>
</dbReference>
<dbReference type="InterPro" id="IPR035965">
    <property type="entry name" value="PAS-like_dom_sf"/>
</dbReference>
<evidence type="ECO:0000256" key="1">
    <source>
        <dbReference type="ARBA" id="ARBA00000085"/>
    </source>
</evidence>
<dbReference type="SUPFAM" id="SSF52172">
    <property type="entry name" value="CheY-like"/>
    <property type="match status" value="1"/>
</dbReference>
<dbReference type="GO" id="GO:0006935">
    <property type="term" value="P:chemotaxis"/>
    <property type="evidence" value="ECO:0007669"/>
    <property type="project" value="InterPro"/>
</dbReference>
<dbReference type="InterPro" id="IPR003018">
    <property type="entry name" value="GAF"/>
</dbReference>
<dbReference type="FunFam" id="1.10.287.130:FF:000045">
    <property type="entry name" value="Two-component system sensor histidine kinase/response regulator"/>
    <property type="match status" value="1"/>
</dbReference>
<feature type="domain" description="Histidine kinase" evidence="11">
    <location>
        <begin position="549"/>
        <end position="766"/>
    </location>
</feature>
<dbReference type="Pfam" id="PF00512">
    <property type="entry name" value="HisKA"/>
    <property type="match status" value="1"/>
</dbReference>
<dbReference type="Pfam" id="PF13185">
    <property type="entry name" value="GAF_2"/>
    <property type="match status" value="1"/>
</dbReference>
<dbReference type="InterPro" id="IPR001789">
    <property type="entry name" value="Sig_transdc_resp-reg_receiver"/>
</dbReference>
<keyword evidence="10" id="KW-0812">Transmembrane</keyword>
<dbReference type="InterPro" id="IPR000014">
    <property type="entry name" value="PAS"/>
</dbReference>
<dbReference type="Gene3D" id="3.40.50.180">
    <property type="entry name" value="Methylesterase CheB, C-terminal domain"/>
    <property type="match status" value="1"/>
</dbReference>
<dbReference type="InterPro" id="IPR000673">
    <property type="entry name" value="Sig_transdc_resp-reg_Me-estase"/>
</dbReference>
<dbReference type="Pfam" id="PF02518">
    <property type="entry name" value="HATPase_c"/>
    <property type="match status" value="1"/>
</dbReference>
<evidence type="ECO:0000256" key="9">
    <source>
        <dbReference type="PROSITE-ProRule" id="PRU00169"/>
    </source>
</evidence>
<dbReference type="SUPFAM" id="SSF47384">
    <property type="entry name" value="Homodimeric domain of signal transducing histidine kinase"/>
    <property type="match status" value="1"/>
</dbReference>
<protein>
    <recommendedName>
        <fullName evidence="3">histidine kinase</fullName>
        <ecNumber evidence="3">2.7.13.3</ecNumber>
    </recommendedName>
</protein>
<dbReference type="InterPro" id="IPR035909">
    <property type="entry name" value="CheB_C"/>
</dbReference>
<sequence>MSDSESWQAAQAIDIVVLVASAGGLAALSTVLQGLPPDLPAAIVVQQHLGGQGSILVQLLRRRTDAPVEWAVSGQRIEPGQVTVCPPLKRLELFPDGTCMLHDASSALELPHDALLTAVADSFGARALAVVLTGFGRDGAAGVVALKAAGGIAIAQCEDTAEAPGMPLAAAEAGADVVLPLHEIAGVIADVVSGGTLPLPPREVQAAAALFAGPGEVRARLRDIDWTRSALGSVQTWPASLRMMLRIVLASPMPMSILWGSDRIQLYNDHYRALMGPRHPAGLGQPTRECWPEVWHINGPVFDRVFSGESVALEDALFPLVRDGALQDAWFTIMWTPVEDDDGVIAGAVGPVFETTERILAARRLATINALAAAPVAHGRREALEHAVTVLAQAPDVPFAIAYLLDVTTRRAGLVSASGVGEGGAMAPRELTIPRDAWELREVVDTGNARILDNLATRFRGHTVGPESLPPQSALIAPLSDEADERVIGVLILGAHPRMRLDHRYREFLGLAAETVSAKVAESHARRRERERLERLAELDRAKTAFFSNVSHEFRTPLTLMLGPLDQLLADDQLDPARRRKDLELIRRNTQRLLRLVGTLLDFSQLEAGRLRAHFAPTDLEARTREIVAQFESAAKRAGIALQVTAEPIPEPVWVDAEMWENIVSNLLSNALKFTFAGRIEVALRTLPKHVEMTVRDTGIGIPNADLPFIFRRFHRVRGARGRTYEGAGIGLAFVDELVRRHHGRIRVASEVHVGTTFTVWMPLGRRLRDDTAEDQPPRTGEIAAALAEEAEQWDAQRDERVEREVTDALVPPEPLLQPVSCARVLVVDDNPDMRDYLSRLLSQRWNVVQARDGAEALDRARSEVPDLIVADVMMPGLDGLDLLRLARSDPLLASIPVVLVTARAGETAAIEGLLAGADDYIVKPFSSRELLARVAAQIKLAELRRRSERRFRALMDASFDAVYRMSTDWTQMHALDGRGFIADTSAPSKSWLETYIDPADQPEVLAAINTAITTRGTFELEHRVRRTDGTLGWTLSRAVPVLDDDGAIIEWVGTASDITDLKAAATQPPTR</sequence>
<comment type="subcellular location">
    <subcellularLocation>
        <location evidence="2">Cell membrane</location>
    </subcellularLocation>
</comment>
<dbReference type="EMBL" id="UPHP01000064">
    <property type="protein sequence ID" value="VBA38893.1"/>
    <property type="molecule type" value="Genomic_DNA"/>
</dbReference>
<dbReference type="RefSeq" id="WP_122525536.1">
    <property type="nucleotide sequence ID" value="NZ_UPHP01000064.1"/>
</dbReference>
<feature type="domain" description="Response regulatory" evidence="12">
    <location>
        <begin position="824"/>
        <end position="939"/>
    </location>
</feature>
<evidence type="ECO:0000259" key="14">
    <source>
        <dbReference type="PROSITE" id="PS50122"/>
    </source>
</evidence>
<evidence type="ECO:0000256" key="3">
    <source>
        <dbReference type="ARBA" id="ARBA00012438"/>
    </source>
</evidence>
<evidence type="ECO:0000313" key="15">
    <source>
        <dbReference type="EMBL" id="VBA38893.1"/>
    </source>
</evidence>
<keyword evidence="10" id="KW-0472">Membrane</keyword>
<keyword evidence="10" id="KW-1133">Transmembrane helix</keyword>
<dbReference type="Gene3D" id="1.10.287.130">
    <property type="match status" value="1"/>
</dbReference>
<dbReference type="Gene3D" id="3.30.450.20">
    <property type="entry name" value="PAS domain"/>
    <property type="match status" value="2"/>
</dbReference>
<gene>
    <name evidence="15" type="primary">tmoS_3</name>
    <name evidence="15" type="ORF">LAUMK136_02698</name>
</gene>
<evidence type="ECO:0000259" key="11">
    <source>
        <dbReference type="PROSITE" id="PS50109"/>
    </source>
</evidence>
<organism evidence="15 16">
    <name type="scientific">Mycobacterium attenuatum</name>
    <dbReference type="NCBI Taxonomy" id="2341086"/>
    <lineage>
        <taxon>Bacteria</taxon>
        <taxon>Bacillati</taxon>
        <taxon>Actinomycetota</taxon>
        <taxon>Actinomycetes</taxon>
        <taxon>Mycobacteriales</taxon>
        <taxon>Mycobacteriaceae</taxon>
        <taxon>Mycobacterium</taxon>
    </lineage>
</organism>
<dbReference type="Pfam" id="PF00072">
    <property type="entry name" value="Response_reg"/>
    <property type="match status" value="1"/>
</dbReference>
<dbReference type="OrthoDB" id="163538at2"/>
<dbReference type="PANTHER" id="PTHR43547:SF2">
    <property type="entry name" value="HYBRID SIGNAL TRANSDUCTION HISTIDINE KINASE C"/>
    <property type="match status" value="1"/>
</dbReference>
<evidence type="ECO:0000259" key="13">
    <source>
        <dbReference type="PROSITE" id="PS50113"/>
    </source>
</evidence>
<evidence type="ECO:0000256" key="10">
    <source>
        <dbReference type="SAM" id="Phobius"/>
    </source>
</evidence>
<dbReference type="GO" id="GO:0000156">
    <property type="term" value="F:phosphorelay response regulator activity"/>
    <property type="evidence" value="ECO:0007669"/>
    <property type="project" value="InterPro"/>
</dbReference>
<dbReference type="SMART" id="SM00448">
    <property type="entry name" value="REC"/>
    <property type="match status" value="1"/>
</dbReference>
<keyword evidence="4 9" id="KW-0597">Phosphoprotein</keyword>
<dbReference type="InterPro" id="IPR036890">
    <property type="entry name" value="HATPase_C_sf"/>
</dbReference>